<evidence type="ECO:0000256" key="1">
    <source>
        <dbReference type="ARBA" id="ARBA00001947"/>
    </source>
</evidence>
<dbReference type="InterPro" id="IPR051013">
    <property type="entry name" value="MBL_superfamily_lactonases"/>
</dbReference>
<dbReference type="InterPro" id="IPR001279">
    <property type="entry name" value="Metallo-B-lactamas"/>
</dbReference>
<feature type="domain" description="Metallo-beta-lactamase" evidence="6">
    <location>
        <begin position="34"/>
        <end position="218"/>
    </location>
</feature>
<dbReference type="GO" id="GO:0046872">
    <property type="term" value="F:metal ion binding"/>
    <property type="evidence" value="ECO:0007669"/>
    <property type="project" value="UniProtKB-KW"/>
</dbReference>
<evidence type="ECO:0000256" key="5">
    <source>
        <dbReference type="ARBA" id="ARBA00022833"/>
    </source>
</evidence>
<evidence type="ECO:0000259" key="6">
    <source>
        <dbReference type="SMART" id="SM00849"/>
    </source>
</evidence>
<sequence>MLGGVADIAVRRVNYGHFIRPPEETGTGSPRAEPTFGYLVEHPTAGHILVDTGMGGNAEVDAWYRPTRIPLPAALGAAGATVDTIRMVVNCHLHFDHCGGNPQLADRPIFAQRSELDLALAPESHTLPELVDHPFEVLDGEAELAPGVFILPTPGHTAGHQSLVVRRANGTVIVAGQSHDNATLFTTDALGHRTHVGTQPPWLERLLALDPSHIYFAHDNAIWTP</sequence>
<reference evidence="7 8" key="1">
    <citation type="submission" date="2019-03" db="EMBL/GenBank/DDBJ databases">
        <title>Sequencing the genomes of 1000 actinobacteria strains.</title>
        <authorList>
            <person name="Klenk H.-P."/>
        </authorList>
    </citation>
    <scope>NUCLEOTIDE SEQUENCE [LARGE SCALE GENOMIC DNA]</scope>
    <source>
        <strain evidence="7 8">DSM 43805</strain>
    </source>
</reference>
<comment type="caution">
    <text evidence="7">The sequence shown here is derived from an EMBL/GenBank/DDBJ whole genome shotgun (WGS) entry which is preliminary data.</text>
</comment>
<dbReference type="InterPro" id="IPR036866">
    <property type="entry name" value="RibonucZ/Hydroxyglut_hydro"/>
</dbReference>
<accession>A0A4R6JVH2</accession>
<proteinExistence type="inferred from homology"/>
<dbReference type="SMART" id="SM00849">
    <property type="entry name" value="Lactamase_B"/>
    <property type="match status" value="1"/>
</dbReference>
<keyword evidence="4 7" id="KW-0378">Hydrolase</keyword>
<protein>
    <submittedName>
        <fullName evidence="7">N-acyl homoserine lactone hydrolase</fullName>
    </submittedName>
</protein>
<evidence type="ECO:0000256" key="2">
    <source>
        <dbReference type="ARBA" id="ARBA00007749"/>
    </source>
</evidence>
<keyword evidence="8" id="KW-1185">Reference proteome</keyword>
<dbReference type="Proteomes" id="UP000294901">
    <property type="component" value="Unassembled WGS sequence"/>
</dbReference>
<organism evidence="7 8">
    <name type="scientific">Paractinoplanes brasiliensis</name>
    <dbReference type="NCBI Taxonomy" id="52695"/>
    <lineage>
        <taxon>Bacteria</taxon>
        <taxon>Bacillati</taxon>
        <taxon>Actinomycetota</taxon>
        <taxon>Actinomycetes</taxon>
        <taxon>Micromonosporales</taxon>
        <taxon>Micromonosporaceae</taxon>
        <taxon>Paractinoplanes</taxon>
    </lineage>
</organism>
<keyword evidence="3" id="KW-0479">Metal-binding</keyword>
<evidence type="ECO:0000313" key="7">
    <source>
        <dbReference type="EMBL" id="TDO40619.1"/>
    </source>
</evidence>
<evidence type="ECO:0000256" key="4">
    <source>
        <dbReference type="ARBA" id="ARBA00022801"/>
    </source>
</evidence>
<dbReference type="AlphaFoldDB" id="A0A4R6JVH2"/>
<dbReference type="Gene3D" id="3.60.15.10">
    <property type="entry name" value="Ribonuclease Z/Hydroxyacylglutathione hydrolase-like"/>
    <property type="match status" value="1"/>
</dbReference>
<dbReference type="Pfam" id="PF00753">
    <property type="entry name" value="Lactamase_B"/>
    <property type="match status" value="1"/>
</dbReference>
<dbReference type="OrthoDB" id="5177904at2"/>
<gene>
    <name evidence="7" type="ORF">C8E87_4338</name>
</gene>
<dbReference type="PANTHER" id="PTHR42978">
    <property type="entry name" value="QUORUM-QUENCHING LACTONASE YTNP-RELATED-RELATED"/>
    <property type="match status" value="1"/>
</dbReference>
<dbReference type="EMBL" id="SNWR01000001">
    <property type="protein sequence ID" value="TDO40619.1"/>
    <property type="molecule type" value="Genomic_DNA"/>
</dbReference>
<dbReference type="SUPFAM" id="SSF56281">
    <property type="entry name" value="Metallo-hydrolase/oxidoreductase"/>
    <property type="match status" value="1"/>
</dbReference>
<dbReference type="GO" id="GO:0016787">
    <property type="term" value="F:hydrolase activity"/>
    <property type="evidence" value="ECO:0007669"/>
    <property type="project" value="UniProtKB-KW"/>
</dbReference>
<dbReference type="PANTHER" id="PTHR42978:SF2">
    <property type="entry name" value="102 KBASES UNSTABLE REGION: FROM 1 TO 119443"/>
    <property type="match status" value="1"/>
</dbReference>
<comment type="similarity">
    <text evidence="2">Belongs to the metallo-beta-lactamase superfamily.</text>
</comment>
<name>A0A4R6JVH2_9ACTN</name>
<evidence type="ECO:0000256" key="3">
    <source>
        <dbReference type="ARBA" id="ARBA00022723"/>
    </source>
</evidence>
<comment type="cofactor">
    <cofactor evidence="1">
        <name>Zn(2+)</name>
        <dbReference type="ChEBI" id="CHEBI:29105"/>
    </cofactor>
</comment>
<evidence type="ECO:0000313" key="8">
    <source>
        <dbReference type="Proteomes" id="UP000294901"/>
    </source>
</evidence>
<keyword evidence="5" id="KW-0862">Zinc</keyword>